<gene>
    <name evidence="3" type="ORF">DXB37_10695</name>
</gene>
<dbReference type="PROSITE" id="PS51257">
    <property type="entry name" value="PROKAR_LIPOPROTEIN"/>
    <property type="match status" value="1"/>
</dbReference>
<accession>A0A3E5EYM3</accession>
<feature type="chain" id="PRO_5017610208" evidence="1">
    <location>
        <begin position="22"/>
        <end position="270"/>
    </location>
</feature>
<dbReference type="InterPro" id="IPR027931">
    <property type="entry name" value="DUF4595"/>
</dbReference>
<sequence length="270" mass="31073">MKTFRLIGMALLAVCVSFASCSDDDEPSKNDDGVITNQKQLMQIKMVDSETITWDFTYDSKGRLISINHAEKYNGRTERDITNYIWGNNTIIAEDDNSTRTYTLDNNLVKSINDTDDYSDWSNAIFTYNSSNQLIAVQNTYTDGTSVDAYTWNNGRITKLTYTENGSYYSEEDVYEYTYSGKTCKGYFPLYSPSDNDDIFYVHPELIGLRCSQLPDQVYSKDDYDEETSKYSYTFDKDGYVESCTVVNTEKNLSDNTIDTYTTVFTFTWE</sequence>
<dbReference type="Gene3D" id="2.180.10.10">
    <property type="entry name" value="RHS repeat-associated core"/>
    <property type="match status" value="1"/>
</dbReference>
<reference evidence="3 4" key="1">
    <citation type="submission" date="2018-08" db="EMBL/GenBank/DDBJ databases">
        <title>A genome reference for cultivated species of the human gut microbiota.</title>
        <authorList>
            <person name="Zou Y."/>
            <person name="Xue W."/>
            <person name="Luo G."/>
        </authorList>
    </citation>
    <scope>NUCLEOTIDE SEQUENCE [LARGE SCALE GENOMIC DNA]</scope>
    <source>
        <strain evidence="3 4">OM03-4</strain>
    </source>
</reference>
<feature type="domain" description="DUF4595" evidence="2">
    <location>
        <begin position="56"/>
        <end position="242"/>
    </location>
</feature>
<proteinExistence type="predicted"/>
<dbReference type="RefSeq" id="WP_117600472.1">
    <property type="nucleotide sequence ID" value="NZ_QSVA01000008.1"/>
</dbReference>
<dbReference type="Pfam" id="PF15283">
    <property type="entry name" value="DUF4595"/>
    <property type="match status" value="1"/>
</dbReference>
<dbReference type="AlphaFoldDB" id="A0A3E5EYM3"/>
<evidence type="ECO:0000259" key="2">
    <source>
        <dbReference type="Pfam" id="PF15283"/>
    </source>
</evidence>
<dbReference type="EMBL" id="QSVA01000008">
    <property type="protein sequence ID" value="RGN94075.1"/>
    <property type="molecule type" value="Genomic_DNA"/>
</dbReference>
<evidence type="ECO:0000256" key="1">
    <source>
        <dbReference type="SAM" id="SignalP"/>
    </source>
</evidence>
<organism evidence="3 4">
    <name type="scientific">Bacteroides uniformis</name>
    <dbReference type="NCBI Taxonomy" id="820"/>
    <lineage>
        <taxon>Bacteria</taxon>
        <taxon>Pseudomonadati</taxon>
        <taxon>Bacteroidota</taxon>
        <taxon>Bacteroidia</taxon>
        <taxon>Bacteroidales</taxon>
        <taxon>Bacteroidaceae</taxon>
        <taxon>Bacteroides</taxon>
    </lineage>
</organism>
<dbReference type="CDD" id="cd12871">
    <property type="entry name" value="Bacuni_01323_like"/>
    <property type="match status" value="1"/>
</dbReference>
<dbReference type="Proteomes" id="UP000260759">
    <property type="component" value="Unassembled WGS sequence"/>
</dbReference>
<comment type="caution">
    <text evidence="3">The sequence shown here is derived from an EMBL/GenBank/DDBJ whole genome shotgun (WGS) entry which is preliminary data.</text>
</comment>
<evidence type="ECO:0000313" key="4">
    <source>
        <dbReference type="Proteomes" id="UP000260759"/>
    </source>
</evidence>
<evidence type="ECO:0000313" key="3">
    <source>
        <dbReference type="EMBL" id="RGN94075.1"/>
    </source>
</evidence>
<keyword evidence="1" id="KW-0732">Signal</keyword>
<name>A0A3E5EYM3_BACUN</name>
<feature type="signal peptide" evidence="1">
    <location>
        <begin position="1"/>
        <end position="21"/>
    </location>
</feature>
<protein>
    <submittedName>
        <fullName evidence="3">DUF4595 domain-containing protein</fullName>
    </submittedName>
</protein>